<dbReference type="AlphaFoldDB" id="A0A6J6DMJ2"/>
<dbReference type="Gene3D" id="3.40.109.10">
    <property type="entry name" value="NADH Oxidase"/>
    <property type="match status" value="1"/>
</dbReference>
<evidence type="ECO:0000313" key="5">
    <source>
        <dbReference type="EMBL" id="CAB4653127.1"/>
    </source>
</evidence>
<dbReference type="PANTHER" id="PTHR43673">
    <property type="entry name" value="NAD(P)H NITROREDUCTASE YDGI-RELATED"/>
    <property type="match status" value="1"/>
</dbReference>
<organism evidence="4">
    <name type="scientific">freshwater metagenome</name>
    <dbReference type="NCBI Taxonomy" id="449393"/>
    <lineage>
        <taxon>unclassified sequences</taxon>
        <taxon>metagenomes</taxon>
        <taxon>ecological metagenomes</taxon>
    </lineage>
</organism>
<protein>
    <submittedName>
        <fullName evidence="4">Unannotated protein</fullName>
    </submittedName>
</protein>
<dbReference type="PANTHER" id="PTHR43673:SF10">
    <property type="entry name" value="NADH DEHYDROGENASE_NAD(P)H NITROREDUCTASE XCC3605-RELATED"/>
    <property type="match status" value="1"/>
</dbReference>
<gene>
    <name evidence="4" type="ORF">UFOPK1572_01025</name>
    <name evidence="5" type="ORF">UFOPK2169_00898</name>
</gene>
<dbReference type="SUPFAM" id="SSF55469">
    <property type="entry name" value="FMN-dependent nitroreductase-like"/>
    <property type="match status" value="1"/>
</dbReference>
<dbReference type="InterPro" id="IPR000415">
    <property type="entry name" value="Nitroreductase-like"/>
</dbReference>
<dbReference type="InterPro" id="IPR029479">
    <property type="entry name" value="Nitroreductase"/>
</dbReference>
<evidence type="ECO:0000256" key="1">
    <source>
        <dbReference type="ARBA" id="ARBA00007118"/>
    </source>
</evidence>
<dbReference type="EMBL" id="CAEZTC010000130">
    <property type="protein sequence ID" value="CAB4564334.1"/>
    <property type="molecule type" value="Genomic_DNA"/>
</dbReference>
<evidence type="ECO:0000313" key="4">
    <source>
        <dbReference type="EMBL" id="CAB4564334.1"/>
    </source>
</evidence>
<sequence>MHLNLSADEVLKTTRSVRKRLDFDKPVERSIVEECLEIALQAPTGSNSQGWHWVVVEDAAKKKALADIYRKNWNIYANMPGREFEAGDSRGERMGLVRDSAGYLADNFERAPLLMIPCIEGRLDNLPVFASAGAWGSLLPAVWSFMLALRERAMGSAWTTIHLIGEGEKEAADVLGIPYETITQGGLFPIAYTIGTDFKPAKREPLSKILHWDTW</sequence>
<feature type="domain" description="Nitroreductase" evidence="3">
    <location>
        <begin position="12"/>
        <end position="187"/>
    </location>
</feature>
<evidence type="ECO:0000259" key="3">
    <source>
        <dbReference type="Pfam" id="PF00881"/>
    </source>
</evidence>
<proteinExistence type="inferred from homology"/>
<evidence type="ECO:0000256" key="2">
    <source>
        <dbReference type="ARBA" id="ARBA00023002"/>
    </source>
</evidence>
<name>A0A6J6DMJ2_9ZZZZ</name>
<comment type="similarity">
    <text evidence="1">Belongs to the nitroreductase family.</text>
</comment>
<dbReference type="Pfam" id="PF00881">
    <property type="entry name" value="Nitroreductase"/>
    <property type="match status" value="1"/>
</dbReference>
<dbReference type="GO" id="GO:0016491">
    <property type="term" value="F:oxidoreductase activity"/>
    <property type="evidence" value="ECO:0007669"/>
    <property type="project" value="UniProtKB-KW"/>
</dbReference>
<keyword evidence="2" id="KW-0560">Oxidoreductase</keyword>
<reference evidence="4" key="1">
    <citation type="submission" date="2020-05" db="EMBL/GenBank/DDBJ databases">
        <authorList>
            <person name="Chiriac C."/>
            <person name="Salcher M."/>
            <person name="Ghai R."/>
            <person name="Kavagutti S V."/>
        </authorList>
    </citation>
    <scope>NUCLEOTIDE SEQUENCE</scope>
</reference>
<accession>A0A6J6DMJ2</accession>
<dbReference type="EMBL" id="CAEZWE010000031">
    <property type="protein sequence ID" value="CAB4653127.1"/>
    <property type="molecule type" value="Genomic_DNA"/>
</dbReference>
<dbReference type="CDD" id="cd02062">
    <property type="entry name" value="Nitro_FMN_reductase"/>
    <property type="match status" value="1"/>
</dbReference>